<reference evidence="1" key="1">
    <citation type="journal article" date="2020" name="mSystems">
        <title>Genome- and Community-Level Interaction Insights into Carbon Utilization and Element Cycling Functions of Hydrothermarchaeota in Hydrothermal Sediment.</title>
        <authorList>
            <person name="Zhou Z."/>
            <person name="Liu Y."/>
            <person name="Xu W."/>
            <person name="Pan J."/>
            <person name="Luo Z.H."/>
            <person name="Li M."/>
        </authorList>
    </citation>
    <scope>NUCLEOTIDE SEQUENCE [LARGE SCALE GENOMIC DNA]</scope>
    <source>
        <strain evidence="1">SpSt-767</strain>
    </source>
</reference>
<dbReference type="GO" id="GO:0043571">
    <property type="term" value="P:maintenance of CRISPR repeat elements"/>
    <property type="evidence" value="ECO:0007669"/>
    <property type="project" value="InterPro"/>
</dbReference>
<dbReference type="EMBL" id="DTGR01000065">
    <property type="protein sequence ID" value="HHS28884.1"/>
    <property type="molecule type" value="Genomic_DNA"/>
</dbReference>
<protein>
    <submittedName>
        <fullName evidence="1">Type I-C CRISPR-associated protein Cas7/Csd2</fullName>
    </submittedName>
</protein>
<gene>
    <name evidence="1" type="primary">cas7c</name>
    <name evidence="1" type="ORF">ENV52_04200</name>
</gene>
<dbReference type="AlphaFoldDB" id="A0A7V6DP81"/>
<dbReference type="NCBIfam" id="TIGR02589">
    <property type="entry name" value="cas_Csd2"/>
    <property type="match status" value="1"/>
</dbReference>
<name>A0A7V6DP81_9BACT</name>
<dbReference type="InterPro" id="IPR013418">
    <property type="entry name" value="CRISPR-assoc_prot_Cas7/Csd2"/>
</dbReference>
<dbReference type="InterPro" id="IPR006482">
    <property type="entry name" value="Cas7_Csh2/Csh2"/>
</dbReference>
<sequence length="304" mass="34019">MESTSYTDPSRRQDFVLVFEVIDGNPNGDPDAGNLPRVDPETMQGLVTDVCLKRKVRDYVDATKGDEANFKIYVQNKGIALNTLNRRAYEAENLTPTGSKQKRSEVEKTRAWMCRNFYDIRTFGAVMTTEVNCGQVRGPVQLTFARSVDPIVPLDLAITRVAITREGDVELVETEKGTEGGKVTEMGRKALVPYGLYVGYGFINPHFAEQTGFTNEDLALFWQALLNMWDLDRSASRGRLALRGLYVFTHENKLGKAPAHKLFDLIKVTPRNSETPPRRFADYEVSLPHPETLPAGVTLTVLEG</sequence>
<accession>A0A7V6DP81</accession>
<dbReference type="Pfam" id="PF05107">
    <property type="entry name" value="Cas_Cas7"/>
    <property type="match status" value="1"/>
</dbReference>
<proteinExistence type="predicted"/>
<organism evidence="1">
    <name type="scientific">Desulfobacca acetoxidans</name>
    <dbReference type="NCBI Taxonomy" id="60893"/>
    <lineage>
        <taxon>Bacteria</taxon>
        <taxon>Pseudomonadati</taxon>
        <taxon>Thermodesulfobacteriota</taxon>
        <taxon>Desulfobaccia</taxon>
        <taxon>Desulfobaccales</taxon>
        <taxon>Desulfobaccaceae</taxon>
        <taxon>Desulfobacca</taxon>
    </lineage>
</organism>
<comment type="caution">
    <text evidence="1">The sequence shown here is derived from an EMBL/GenBank/DDBJ whole genome shotgun (WGS) entry which is preliminary data.</text>
</comment>
<dbReference type="NCBIfam" id="TIGR01595">
    <property type="entry name" value="cas_CT1132"/>
    <property type="match status" value="1"/>
</dbReference>
<evidence type="ECO:0000313" key="1">
    <source>
        <dbReference type="EMBL" id="HHS28884.1"/>
    </source>
</evidence>